<dbReference type="EMBL" id="MU001707">
    <property type="protein sequence ID" value="KAF2452568.1"/>
    <property type="molecule type" value="Genomic_DNA"/>
</dbReference>
<dbReference type="AlphaFoldDB" id="A0A6A6NLN3"/>
<name>A0A6A6NLN3_9PEZI</name>
<protein>
    <submittedName>
        <fullName evidence="2">Uncharacterized protein</fullName>
    </submittedName>
</protein>
<feature type="chain" id="PRO_5025378810" evidence="1">
    <location>
        <begin position="19"/>
        <end position="226"/>
    </location>
</feature>
<keyword evidence="1" id="KW-0732">Signal</keyword>
<organism evidence="2 3">
    <name type="scientific">Lineolata rhizophorae</name>
    <dbReference type="NCBI Taxonomy" id="578093"/>
    <lineage>
        <taxon>Eukaryota</taxon>
        <taxon>Fungi</taxon>
        <taxon>Dikarya</taxon>
        <taxon>Ascomycota</taxon>
        <taxon>Pezizomycotina</taxon>
        <taxon>Dothideomycetes</taxon>
        <taxon>Dothideomycetes incertae sedis</taxon>
        <taxon>Lineolatales</taxon>
        <taxon>Lineolataceae</taxon>
        <taxon>Lineolata</taxon>
    </lineage>
</organism>
<keyword evidence="3" id="KW-1185">Reference proteome</keyword>
<dbReference type="Proteomes" id="UP000799766">
    <property type="component" value="Unassembled WGS sequence"/>
</dbReference>
<accession>A0A6A6NLN3</accession>
<evidence type="ECO:0000313" key="2">
    <source>
        <dbReference type="EMBL" id="KAF2452568.1"/>
    </source>
</evidence>
<feature type="signal peptide" evidence="1">
    <location>
        <begin position="1"/>
        <end position="18"/>
    </location>
</feature>
<evidence type="ECO:0000256" key="1">
    <source>
        <dbReference type="SAM" id="SignalP"/>
    </source>
</evidence>
<sequence>MARLLALLGLASLPAISALVMQPRQSVELRWLVTTSSAYQEGVSPLPDVQALTLVPTGNATAPWALHPVPAGSVYPSFLLYDTKVATAAGNVCSAAACRGAQLAGLDIAWTEPPSEASPREGGSGNFYFNLVGPTEPVAGRVGAANIKAQGGWTQDDGHLLAIARGTDEEIASGAFWWDYGSWTLCNDGQGTSIITYNGTDPSCESTFVQLLPHDPYQCYCYYCSR</sequence>
<evidence type="ECO:0000313" key="3">
    <source>
        <dbReference type="Proteomes" id="UP000799766"/>
    </source>
</evidence>
<proteinExistence type="predicted"/>
<reference evidence="2" key="1">
    <citation type="journal article" date="2020" name="Stud. Mycol.">
        <title>101 Dothideomycetes genomes: a test case for predicting lifestyles and emergence of pathogens.</title>
        <authorList>
            <person name="Haridas S."/>
            <person name="Albert R."/>
            <person name="Binder M."/>
            <person name="Bloem J."/>
            <person name="Labutti K."/>
            <person name="Salamov A."/>
            <person name="Andreopoulos B."/>
            <person name="Baker S."/>
            <person name="Barry K."/>
            <person name="Bills G."/>
            <person name="Bluhm B."/>
            <person name="Cannon C."/>
            <person name="Castanera R."/>
            <person name="Culley D."/>
            <person name="Daum C."/>
            <person name="Ezra D."/>
            <person name="Gonzalez J."/>
            <person name="Henrissat B."/>
            <person name="Kuo A."/>
            <person name="Liang C."/>
            <person name="Lipzen A."/>
            <person name="Lutzoni F."/>
            <person name="Magnuson J."/>
            <person name="Mondo S."/>
            <person name="Nolan M."/>
            <person name="Ohm R."/>
            <person name="Pangilinan J."/>
            <person name="Park H.-J."/>
            <person name="Ramirez L."/>
            <person name="Alfaro M."/>
            <person name="Sun H."/>
            <person name="Tritt A."/>
            <person name="Yoshinaga Y."/>
            <person name="Zwiers L.-H."/>
            <person name="Turgeon B."/>
            <person name="Goodwin S."/>
            <person name="Spatafora J."/>
            <person name="Crous P."/>
            <person name="Grigoriev I."/>
        </authorList>
    </citation>
    <scope>NUCLEOTIDE SEQUENCE</scope>
    <source>
        <strain evidence="2">ATCC 16933</strain>
    </source>
</reference>
<gene>
    <name evidence="2" type="ORF">BDY21DRAFT_405364</name>
</gene>
<dbReference type="OrthoDB" id="5317242at2759"/>